<protein>
    <recommendedName>
        <fullName evidence="2">tetrahydrofolate synthase</fullName>
        <ecNumber evidence="2">6.3.2.17</ecNumber>
    </recommendedName>
    <alternativeName>
        <fullName evidence="8">Tetrahydrofolylpolyglutamate synthase</fullName>
    </alternativeName>
</protein>
<evidence type="ECO:0000256" key="10">
    <source>
        <dbReference type="PIRNR" id="PIRNR001563"/>
    </source>
</evidence>
<dbReference type="SUPFAM" id="SSF53244">
    <property type="entry name" value="MurD-like peptide ligases, peptide-binding domain"/>
    <property type="match status" value="1"/>
</dbReference>
<evidence type="ECO:0000313" key="13">
    <source>
        <dbReference type="EMBL" id="BED92664.1"/>
    </source>
</evidence>
<dbReference type="KEGG" id="ptrh:RsTaC01_0498"/>
<dbReference type="InterPro" id="IPR001645">
    <property type="entry name" value="Folylpolyglutamate_synth"/>
</dbReference>
<dbReference type="Gene3D" id="3.40.1190.10">
    <property type="entry name" value="Mur-like, catalytic domain"/>
    <property type="match status" value="1"/>
</dbReference>
<evidence type="ECO:0000256" key="7">
    <source>
        <dbReference type="ARBA" id="ARBA00022842"/>
    </source>
</evidence>
<accession>A0AA48I5W5</accession>
<evidence type="ECO:0000256" key="5">
    <source>
        <dbReference type="ARBA" id="ARBA00022741"/>
    </source>
</evidence>
<evidence type="ECO:0000259" key="11">
    <source>
        <dbReference type="Pfam" id="PF02875"/>
    </source>
</evidence>
<comment type="catalytic activity">
    <reaction evidence="9">
        <text>(6S)-5,6,7,8-tetrahydrofolyl-(gamma-L-Glu)(n) + L-glutamate + ATP = (6S)-5,6,7,8-tetrahydrofolyl-(gamma-L-Glu)(n+1) + ADP + phosphate + H(+)</text>
        <dbReference type="Rhea" id="RHEA:10580"/>
        <dbReference type="Rhea" id="RHEA-COMP:14738"/>
        <dbReference type="Rhea" id="RHEA-COMP:14740"/>
        <dbReference type="ChEBI" id="CHEBI:15378"/>
        <dbReference type="ChEBI" id="CHEBI:29985"/>
        <dbReference type="ChEBI" id="CHEBI:30616"/>
        <dbReference type="ChEBI" id="CHEBI:43474"/>
        <dbReference type="ChEBI" id="CHEBI:141005"/>
        <dbReference type="ChEBI" id="CHEBI:456216"/>
        <dbReference type="EC" id="6.3.2.17"/>
    </reaction>
</comment>
<dbReference type="InterPro" id="IPR013221">
    <property type="entry name" value="Mur_ligase_cen"/>
</dbReference>
<evidence type="ECO:0000256" key="1">
    <source>
        <dbReference type="ARBA" id="ARBA00008276"/>
    </source>
</evidence>
<name>A0AA48I5W5_9FIRM</name>
<keyword evidence="5 10" id="KW-0547">Nucleotide-binding</keyword>
<keyword evidence="6 10" id="KW-0067">ATP-binding</keyword>
<dbReference type="NCBIfam" id="TIGR01499">
    <property type="entry name" value="folC"/>
    <property type="match status" value="1"/>
</dbReference>
<evidence type="ECO:0000256" key="8">
    <source>
        <dbReference type="ARBA" id="ARBA00030592"/>
    </source>
</evidence>
<comment type="similarity">
    <text evidence="1 10">Belongs to the folylpolyglutamate synthase family.</text>
</comment>
<dbReference type="PANTHER" id="PTHR11136:SF0">
    <property type="entry name" value="DIHYDROFOLATE SYNTHETASE-RELATED"/>
    <property type="match status" value="1"/>
</dbReference>
<dbReference type="Pfam" id="PF02875">
    <property type="entry name" value="Mur_ligase_C"/>
    <property type="match status" value="1"/>
</dbReference>
<proteinExistence type="inferred from homology"/>
<dbReference type="PIRSF" id="PIRSF001563">
    <property type="entry name" value="Folylpolyglu_synth"/>
    <property type="match status" value="1"/>
</dbReference>
<dbReference type="SUPFAM" id="SSF53623">
    <property type="entry name" value="MurD-like peptide ligases, catalytic domain"/>
    <property type="match status" value="1"/>
</dbReference>
<feature type="domain" description="Mur ligase C-terminal" evidence="11">
    <location>
        <begin position="280"/>
        <end position="402"/>
    </location>
</feature>
<dbReference type="GO" id="GO:0005524">
    <property type="term" value="F:ATP binding"/>
    <property type="evidence" value="ECO:0007669"/>
    <property type="project" value="UniProtKB-KW"/>
</dbReference>
<keyword evidence="4" id="KW-0479">Metal-binding</keyword>
<dbReference type="PANTHER" id="PTHR11136">
    <property type="entry name" value="FOLYLPOLYGLUTAMATE SYNTHASE-RELATED"/>
    <property type="match status" value="1"/>
</dbReference>
<evidence type="ECO:0000256" key="2">
    <source>
        <dbReference type="ARBA" id="ARBA00013025"/>
    </source>
</evidence>
<dbReference type="GO" id="GO:0005737">
    <property type="term" value="C:cytoplasm"/>
    <property type="evidence" value="ECO:0007669"/>
    <property type="project" value="TreeGrafter"/>
</dbReference>
<dbReference type="GO" id="GO:0008841">
    <property type="term" value="F:dihydrofolate synthase activity"/>
    <property type="evidence" value="ECO:0007669"/>
    <property type="project" value="TreeGrafter"/>
</dbReference>
<dbReference type="InterPro" id="IPR036565">
    <property type="entry name" value="Mur-like_cat_sf"/>
</dbReference>
<evidence type="ECO:0000256" key="3">
    <source>
        <dbReference type="ARBA" id="ARBA00022598"/>
    </source>
</evidence>
<dbReference type="Pfam" id="PF08245">
    <property type="entry name" value="Mur_ligase_M"/>
    <property type="match status" value="1"/>
</dbReference>
<dbReference type="EC" id="6.3.2.17" evidence="2"/>
<feature type="domain" description="Mur ligase central" evidence="12">
    <location>
        <begin position="31"/>
        <end position="253"/>
    </location>
</feature>
<keyword evidence="7" id="KW-0460">Magnesium</keyword>
<dbReference type="InterPro" id="IPR004101">
    <property type="entry name" value="Mur_ligase_C"/>
</dbReference>
<evidence type="ECO:0000259" key="12">
    <source>
        <dbReference type="Pfam" id="PF08245"/>
    </source>
</evidence>
<dbReference type="Proteomes" id="UP001335720">
    <property type="component" value="Chromosome"/>
</dbReference>
<dbReference type="InterPro" id="IPR018109">
    <property type="entry name" value="Folylpolyglutamate_synth_CS"/>
</dbReference>
<keyword evidence="3 10" id="KW-0436">Ligase</keyword>
<organism evidence="13">
    <name type="scientific">Candidatus Paraimprobicoccus trichonymphae</name>
    <dbReference type="NCBI Taxonomy" id="3033793"/>
    <lineage>
        <taxon>Bacteria</taxon>
        <taxon>Bacillati</taxon>
        <taxon>Bacillota</taxon>
        <taxon>Clostridia</taxon>
        <taxon>Candidatus Paraimprobicoccus</taxon>
    </lineage>
</organism>
<dbReference type="GO" id="GO:0004326">
    <property type="term" value="F:tetrahydrofolylpolyglutamate synthase activity"/>
    <property type="evidence" value="ECO:0007669"/>
    <property type="project" value="UniProtKB-EC"/>
</dbReference>
<reference evidence="13" key="1">
    <citation type="journal article" date="2023" name="ISME J.">
        <title>Emergence of putative energy parasites within Clostridia revealed by genome analysis of a novel endosymbiotic clade.</title>
        <authorList>
            <person name="Takahashi K."/>
            <person name="Kuwahara H."/>
            <person name="Horikawa Y."/>
            <person name="Izawa K."/>
            <person name="Kato D."/>
            <person name="Inagaki T."/>
            <person name="Yuki M."/>
            <person name="Ohkuma M."/>
            <person name="Hongoh Y."/>
        </authorList>
    </citation>
    <scope>NUCLEOTIDE SEQUENCE</scope>
    <source>
        <strain evidence="13">RsTa-C01</strain>
    </source>
</reference>
<dbReference type="AlphaFoldDB" id="A0AA48I5W5"/>
<evidence type="ECO:0000256" key="4">
    <source>
        <dbReference type="ARBA" id="ARBA00022723"/>
    </source>
</evidence>
<dbReference type="PROSITE" id="PS01011">
    <property type="entry name" value="FOLYLPOLYGLU_SYNT_1"/>
    <property type="match status" value="1"/>
</dbReference>
<evidence type="ECO:0000256" key="6">
    <source>
        <dbReference type="ARBA" id="ARBA00022840"/>
    </source>
</evidence>
<evidence type="ECO:0000256" key="9">
    <source>
        <dbReference type="ARBA" id="ARBA00047493"/>
    </source>
</evidence>
<dbReference type="GO" id="GO:0046872">
    <property type="term" value="F:metal ion binding"/>
    <property type="evidence" value="ECO:0007669"/>
    <property type="project" value="UniProtKB-KW"/>
</dbReference>
<dbReference type="Gene3D" id="3.90.190.20">
    <property type="entry name" value="Mur ligase, C-terminal domain"/>
    <property type="match status" value="1"/>
</dbReference>
<gene>
    <name evidence="13" type="ORF">RsTaC01_0498</name>
</gene>
<dbReference type="EMBL" id="AP027925">
    <property type="protein sequence ID" value="BED92664.1"/>
    <property type="molecule type" value="Genomic_DNA"/>
</dbReference>
<dbReference type="InterPro" id="IPR036615">
    <property type="entry name" value="Mur_ligase_C_dom_sf"/>
</dbReference>
<sequence>MVLDINLRLDRIKKLLHLLGDPQNKLKIIHVAGTNGKGSVCNMLASILVAQGFKTGLYSSPEVVNFRDRIQINFKMIKKKKYTEYSKICLESAKILRSFGTCVTEFEFITAVAFKYFFDEKVNFVVLETGLGGRLDATNVFKKSLVSIITSISLDHTKILGNTLEKIAREKSGIIKKNCPTIIYPLQSESVFNILYEKAKRLNSKVYLPNMSRLCLKNSSLYKGSEFKYENLDIKLPLLGEHQIYNLATALCAIEVLRKNFKISDFAIKEGLHKVNLRARFEVISLNPTIILDGAHNPSGAYTLKKCIKKYLPDKQLFGIVGMMKDKDVFKVFEILLSLFSKIITVEPKNKSNRALSLEEITKISKKFVENTESEENLEIALYKLITESEKIKNSAIIIFGSLYLAKEFLSIFSD</sequence>